<dbReference type="AlphaFoldDB" id="A0A1J1IZ00"/>
<proteinExistence type="predicted"/>
<sequence>MISNDDLPINVTSGGFDYSIIEKLCSAIFDPIGTTYKLSNLTQFNDLTHCKRDVCSLAIMYIDESKGNAKSYFQVEQTCYFETILNELGVNIDKNFIARRFQMNHKKFSQEMRKMKRRKSLRLPKINSIKQHQHALGYHVCSRPVVGIDNTAVG</sequence>
<gene>
    <name evidence="1" type="ORF">CLUMA_CG018301</name>
</gene>
<reference evidence="1 2" key="1">
    <citation type="submission" date="2015-04" db="EMBL/GenBank/DDBJ databases">
        <authorList>
            <person name="Syromyatnikov M.Y."/>
            <person name="Popov V.N."/>
        </authorList>
    </citation>
    <scope>NUCLEOTIDE SEQUENCE [LARGE SCALE GENOMIC DNA]</scope>
</reference>
<dbReference type="Proteomes" id="UP000183832">
    <property type="component" value="Unassembled WGS sequence"/>
</dbReference>
<organism evidence="1 2">
    <name type="scientific">Clunio marinus</name>
    <dbReference type="NCBI Taxonomy" id="568069"/>
    <lineage>
        <taxon>Eukaryota</taxon>
        <taxon>Metazoa</taxon>
        <taxon>Ecdysozoa</taxon>
        <taxon>Arthropoda</taxon>
        <taxon>Hexapoda</taxon>
        <taxon>Insecta</taxon>
        <taxon>Pterygota</taxon>
        <taxon>Neoptera</taxon>
        <taxon>Endopterygota</taxon>
        <taxon>Diptera</taxon>
        <taxon>Nematocera</taxon>
        <taxon>Chironomoidea</taxon>
        <taxon>Chironomidae</taxon>
        <taxon>Clunio</taxon>
    </lineage>
</organism>
<dbReference type="EMBL" id="CVRI01000064">
    <property type="protein sequence ID" value="CRL05375.1"/>
    <property type="molecule type" value="Genomic_DNA"/>
</dbReference>
<evidence type="ECO:0000313" key="1">
    <source>
        <dbReference type="EMBL" id="CRL05375.1"/>
    </source>
</evidence>
<name>A0A1J1IZ00_9DIPT</name>
<protein>
    <submittedName>
        <fullName evidence="1">CLUMA_CG018301, isoform A</fullName>
    </submittedName>
</protein>
<keyword evidence="2" id="KW-1185">Reference proteome</keyword>
<evidence type="ECO:0000313" key="2">
    <source>
        <dbReference type="Proteomes" id="UP000183832"/>
    </source>
</evidence>
<accession>A0A1J1IZ00</accession>